<dbReference type="SUPFAM" id="SSF52266">
    <property type="entry name" value="SGNH hydrolase"/>
    <property type="match status" value="1"/>
</dbReference>
<name>A0A4Y8VQL7_9BACT</name>
<dbReference type="Proteomes" id="UP000297872">
    <property type="component" value="Unassembled WGS sequence"/>
</dbReference>
<accession>A0A4Y8VQL7</accession>
<protein>
    <submittedName>
        <fullName evidence="2">GSCFA family protein</fullName>
    </submittedName>
</protein>
<sequence length="284" mass="33191">MDFRTEVNIEKADFEIQPSDRLLFVGSCFADHLGNRFVENRFRAMVNPYGVMYNPTSVYHSVDRYLKGEPCTAGLKAGTEYKNQDRKVDVAVFTLGTNHVYILKETGEVVDNCQKRPQRLFEEKELSVGECVVELSKAVLALLGQEVRHIIVTVSPIRYQKYGFHGSQLSKATLLLAADILCQRFPEVVRYFPAYEILCDELRDYRFYKEDMLHPSELAVEYIWQKFQMAYFGKTAEDFLEEWKPIREALGHRPFNPESEEYKKFLANAQEKERKFMEKYQLGK</sequence>
<dbReference type="InterPro" id="IPR014982">
    <property type="entry name" value="GSCFA"/>
</dbReference>
<reference evidence="2 3" key="1">
    <citation type="submission" date="2019-02" db="EMBL/GenBank/DDBJ databases">
        <title>Draft Genome Sequence of the Prevotella sp. BCRC 81118, Isolated from Human Feces.</title>
        <authorList>
            <person name="Huang C.-H."/>
        </authorList>
    </citation>
    <scope>NUCLEOTIDE SEQUENCE [LARGE SCALE GENOMIC DNA]</scope>
    <source>
        <strain evidence="2 3">BCRC 81118</strain>
    </source>
</reference>
<evidence type="ECO:0000313" key="3">
    <source>
        <dbReference type="Proteomes" id="UP000297872"/>
    </source>
</evidence>
<dbReference type="OrthoDB" id="9807687at2"/>
<dbReference type="EMBL" id="SGVY01000011">
    <property type="protein sequence ID" value="TFH82648.1"/>
    <property type="molecule type" value="Genomic_DNA"/>
</dbReference>
<evidence type="ECO:0000313" key="2">
    <source>
        <dbReference type="EMBL" id="TFH82648.1"/>
    </source>
</evidence>
<dbReference type="RefSeq" id="WP_134843137.1">
    <property type="nucleotide sequence ID" value="NZ_SGVY01000011.1"/>
</dbReference>
<comment type="caution">
    <text evidence="2">The sequence shown here is derived from an EMBL/GenBank/DDBJ whole genome shotgun (WGS) entry which is preliminary data.</text>
</comment>
<keyword evidence="3" id="KW-1185">Reference proteome</keyword>
<organism evidence="2 3">
    <name type="scientific">Segatella hominis</name>
    <dbReference type="NCBI Taxonomy" id="2518605"/>
    <lineage>
        <taxon>Bacteria</taxon>
        <taxon>Pseudomonadati</taxon>
        <taxon>Bacteroidota</taxon>
        <taxon>Bacteroidia</taxon>
        <taxon>Bacteroidales</taxon>
        <taxon>Prevotellaceae</taxon>
        <taxon>Segatella</taxon>
    </lineage>
</organism>
<gene>
    <name evidence="2" type="ORF">EXN75_05920</name>
</gene>
<dbReference type="Pfam" id="PF08885">
    <property type="entry name" value="GSCFA"/>
    <property type="match status" value="2"/>
</dbReference>
<feature type="domain" description="GSCFA" evidence="1">
    <location>
        <begin position="80"/>
        <end position="227"/>
    </location>
</feature>
<dbReference type="AlphaFoldDB" id="A0A4Y8VQL7"/>
<proteinExistence type="predicted"/>
<feature type="domain" description="GSCFA" evidence="1">
    <location>
        <begin position="22"/>
        <end position="71"/>
    </location>
</feature>
<evidence type="ECO:0000259" key="1">
    <source>
        <dbReference type="Pfam" id="PF08885"/>
    </source>
</evidence>
<dbReference type="GeneID" id="302994833"/>